<dbReference type="AlphaFoldDB" id="A0AAD7W3B9"/>
<reference evidence="1" key="1">
    <citation type="journal article" date="2023" name="Science">
        <title>Genome structures resolve the early diversification of teleost fishes.</title>
        <authorList>
            <person name="Parey E."/>
            <person name="Louis A."/>
            <person name="Montfort J."/>
            <person name="Bouchez O."/>
            <person name="Roques C."/>
            <person name="Iampietro C."/>
            <person name="Lluch J."/>
            <person name="Castinel A."/>
            <person name="Donnadieu C."/>
            <person name="Desvignes T."/>
            <person name="Floi Bucao C."/>
            <person name="Jouanno E."/>
            <person name="Wen M."/>
            <person name="Mejri S."/>
            <person name="Dirks R."/>
            <person name="Jansen H."/>
            <person name="Henkel C."/>
            <person name="Chen W.J."/>
            <person name="Zahm M."/>
            <person name="Cabau C."/>
            <person name="Klopp C."/>
            <person name="Thompson A.W."/>
            <person name="Robinson-Rechavi M."/>
            <person name="Braasch I."/>
            <person name="Lecointre G."/>
            <person name="Bobe J."/>
            <person name="Postlethwait J.H."/>
            <person name="Berthelot C."/>
            <person name="Roest Crollius H."/>
            <person name="Guiguen Y."/>
        </authorList>
    </citation>
    <scope>NUCLEOTIDE SEQUENCE</scope>
    <source>
        <strain evidence="1">NC1722</strain>
    </source>
</reference>
<evidence type="ECO:0000313" key="1">
    <source>
        <dbReference type="EMBL" id="KAJ8377858.1"/>
    </source>
</evidence>
<name>A0AAD7W3B9_9TELE</name>
<organism evidence="1 2">
    <name type="scientific">Aldrovandia affinis</name>
    <dbReference type="NCBI Taxonomy" id="143900"/>
    <lineage>
        <taxon>Eukaryota</taxon>
        <taxon>Metazoa</taxon>
        <taxon>Chordata</taxon>
        <taxon>Craniata</taxon>
        <taxon>Vertebrata</taxon>
        <taxon>Euteleostomi</taxon>
        <taxon>Actinopterygii</taxon>
        <taxon>Neopterygii</taxon>
        <taxon>Teleostei</taxon>
        <taxon>Notacanthiformes</taxon>
        <taxon>Halosauridae</taxon>
        <taxon>Aldrovandia</taxon>
    </lineage>
</organism>
<dbReference type="EMBL" id="JAINUG010000338">
    <property type="protein sequence ID" value="KAJ8377858.1"/>
    <property type="molecule type" value="Genomic_DNA"/>
</dbReference>
<proteinExistence type="predicted"/>
<sequence>MQAKGTGLKITGCFCRREQTPPTKGKTEAGDDKRKWAELLCVWRFSGTVQGLKCHLQWAALFSSDRPGQKRISMPTKHLLQSTTLTCV</sequence>
<evidence type="ECO:0000313" key="2">
    <source>
        <dbReference type="Proteomes" id="UP001221898"/>
    </source>
</evidence>
<keyword evidence="2" id="KW-1185">Reference proteome</keyword>
<protein>
    <submittedName>
        <fullName evidence="1">Uncharacterized protein</fullName>
    </submittedName>
</protein>
<dbReference type="Proteomes" id="UP001221898">
    <property type="component" value="Unassembled WGS sequence"/>
</dbReference>
<comment type="caution">
    <text evidence="1">The sequence shown here is derived from an EMBL/GenBank/DDBJ whole genome shotgun (WGS) entry which is preliminary data.</text>
</comment>
<accession>A0AAD7W3B9</accession>
<gene>
    <name evidence="1" type="ORF">AAFF_G00250900</name>
</gene>